<sequence length="353" mass="38207">MRLGLNLRYLGSLGAGARPRESARYVREAERLGFSVAWTAEVFSSDTVSLLGWLAAQTSRIDLGTAAMQIPARTPAMTAMTAATLDLLSEGRFRLGLGVSGPQVAEGWHGVPFDKPLARTREYVDVVRMALERKALAYEGEHYRLPLPDGPGKALQLGMRPRRKRIPVYLAAVGPANLRLAGEIADGWLSVFLQPEFAQESLAELRVGRERAGAELDGFDVVAAMPVATGGDLADCADRIRVFTTHYVGGMGSRRQNFYNRLMARTGFPAEADQVQKLYLDGQLRAATEAVPQEYLDRTALLGSPDRIADRLQAYAEAGVTTLSAMIFPDDAEQGVATLRALAEAVDKAGVGE</sequence>
<dbReference type="InterPro" id="IPR050564">
    <property type="entry name" value="F420-G6PD/mer"/>
</dbReference>
<dbReference type="PANTHER" id="PTHR43244">
    <property type="match status" value="1"/>
</dbReference>
<evidence type="ECO:0000313" key="3">
    <source>
        <dbReference type="EMBL" id="RAG85111.1"/>
    </source>
</evidence>
<dbReference type="Proteomes" id="UP000248889">
    <property type="component" value="Unassembled WGS sequence"/>
</dbReference>
<dbReference type="NCBIfam" id="TIGR03559">
    <property type="entry name" value="F420_Rv3520c"/>
    <property type="match status" value="1"/>
</dbReference>
<comment type="caution">
    <text evidence="3">The sequence shown here is derived from an EMBL/GenBank/DDBJ whole genome shotgun (WGS) entry which is preliminary data.</text>
</comment>
<feature type="domain" description="Luciferase-like" evidence="2">
    <location>
        <begin position="12"/>
        <end position="321"/>
    </location>
</feature>
<evidence type="ECO:0000259" key="2">
    <source>
        <dbReference type="Pfam" id="PF00296"/>
    </source>
</evidence>
<dbReference type="SUPFAM" id="SSF51679">
    <property type="entry name" value="Bacterial luciferase-like"/>
    <property type="match status" value="1"/>
</dbReference>
<dbReference type="Gene3D" id="3.20.20.30">
    <property type="entry name" value="Luciferase-like domain"/>
    <property type="match status" value="1"/>
</dbReference>
<accession>A0A2X0IPG9</accession>
<organism evidence="3 4">
    <name type="scientific">Streptacidiphilus pinicola</name>
    <dbReference type="NCBI Taxonomy" id="2219663"/>
    <lineage>
        <taxon>Bacteria</taxon>
        <taxon>Bacillati</taxon>
        <taxon>Actinomycetota</taxon>
        <taxon>Actinomycetes</taxon>
        <taxon>Kitasatosporales</taxon>
        <taxon>Streptomycetaceae</taxon>
        <taxon>Streptacidiphilus</taxon>
    </lineage>
</organism>
<reference evidence="3 4" key="1">
    <citation type="submission" date="2018-06" db="EMBL/GenBank/DDBJ databases">
        <title>Streptacidiphilus pinicola sp. nov., isolated from pine grove soil.</title>
        <authorList>
            <person name="Roh S.G."/>
            <person name="Park S."/>
            <person name="Kim M.-K."/>
            <person name="Yun B.-R."/>
            <person name="Park J."/>
            <person name="Kim M.J."/>
            <person name="Kim Y.S."/>
            <person name="Kim S.B."/>
        </authorList>
    </citation>
    <scope>NUCLEOTIDE SEQUENCE [LARGE SCALE GENOMIC DNA]</scope>
    <source>
        <strain evidence="3 4">MMS16-CNU450</strain>
    </source>
</reference>
<evidence type="ECO:0000256" key="1">
    <source>
        <dbReference type="ARBA" id="ARBA00023002"/>
    </source>
</evidence>
<dbReference type="Pfam" id="PF00296">
    <property type="entry name" value="Bac_luciferase"/>
    <property type="match status" value="1"/>
</dbReference>
<dbReference type="CDD" id="cd01097">
    <property type="entry name" value="Tetrahydromethanopterin_reductase"/>
    <property type="match status" value="1"/>
</dbReference>
<dbReference type="RefSeq" id="WP_111501171.1">
    <property type="nucleotide sequence ID" value="NZ_QKYN01000051.1"/>
</dbReference>
<dbReference type="EMBL" id="QKYN01000051">
    <property type="protein sequence ID" value="RAG85111.1"/>
    <property type="molecule type" value="Genomic_DNA"/>
</dbReference>
<evidence type="ECO:0000313" key="4">
    <source>
        <dbReference type="Proteomes" id="UP000248889"/>
    </source>
</evidence>
<dbReference type="InterPro" id="IPR019951">
    <property type="entry name" value="F420_OxRdatse_Rv3520c_pred"/>
</dbReference>
<dbReference type="OrthoDB" id="5241778at2"/>
<dbReference type="AlphaFoldDB" id="A0A2X0IPG9"/>
<proteinExistence type="predicted"/>
<dbReference type="InterPro" id="IPR011251">
    <property type="entry name" value="Luciferase-like_dom"/>
</dbReference>
<keyword evidence="1" id="KW-0560">Oxidoreductase</keyword>
<dbReference type="InterPro" id="IPR036661">
    <property type="entry name" value="Luciferase-like_sf"/>
</dbReference>
<dbReference type="GO" id="GO:0016705">
    <property type="term" value="F:oxidoreductase activity, acting on paired donors, with incorporation or reduction of molecular oxygen"/>
    <property type="evidence" value="ECO:0007669"/>
    <property type="project" value="InterPro"/>
</dbReference>
<dbReference type="PANTHER" id="PTHR43244:SF1">
    <property type="entry name" value="5,10-METHYLENETETRAHYDROMETHANOPTERIN REDUCTASE"/>
    <property type="match status" value="1"/>
</dbReference>
<keyword evidence="4" id="KW-1185">Reference proteome</keyword>
<name>A0A2X0IPG9_9ACTN</name>
<protein>
    <submittedName>
        <fullName evidence="3">LLM class F420-dependent oxidoreductase</fullName>
    </submittedName>
</protein>
<gene>
    <name evidence="3" type="ORF">DN069_13355</name>
</gene>